<dbReference type="AlphaFoldDB" id="A0A7R9JZK2"/>
<protein>
    <submittedName>
        <fullName evidence="1">Uncharacterized protein</fullName>
    </submittedName>
</protein>
<organism evidence="1">
    <name type="scientific">Timema genevievae</name>
    <name type="common">Walking stick</name>
    <dbReference type="NCBI Taxonomy" id="629358"/>
    <lineage>
        <taxon>Eukaryota</taxon>
        <taxon>Metazoa</taxon>
        <taxon>Ecdysozoa</taxon>
        <taxon>Arthropoda</taxon>
        <taxon>Hexapoda</taxon>
        <taxon>Insecta</taxon>
        <taxon>Pterygota</taxon>
        <taxon>Neoptera</taxon>
        <taxon>Polyneoptera</taxon>
        <taxon>Phasmatodea</taxon>
        <taxon>Timematodea</taxon>
        <taxon>Timematoidea</taxon>
        <taxon>Timematidae</taxon>
        <taxon>Timema</taxon>
    </lineage>
</organism>
<gene>
    <name evidence="1" type="ORF">TGEB3V08_LOCUS5743</name>
</gene>
<dbReference type="EMBL" id="OE841191">
    <property type="protein sequence ID" value="CAD7594663.1"/>
    <property type="molecule type" value="Genomic_DNA"/>
</dbReference>
<proteinExistence type="predicted"/>
<sequence>MIGLTAEILVLKDSSCQKERNHFNLESLARSVWPPPQKYLFVAFCLSKLIGMSNVGENVHLQVPIASQENSEQEPSET</sequence>
<accession>A0A7R9JZK2</accession>
<evidence type="ECO:0000313" key="1">
    <source>
        <dbReference type="EMBL" id="CAD7594663.1"/>
    </source>
</evidence>
<name>A0A7R9JZK2_TIMGE</name>
<reference evidence="1" key="1">
    <citation type="submission" date="2020-11" db="EMBL/GenBank/DDBJ databases">
        <authorList>
            <person name="Tran Van P."/>
        </authorList>
    </citation>
    <scope>NUCLEOTIDE SEQUENCE</scope>
</reference>